<organism evidence="1 2">
    <name type="scientific">Entomophthora muscae</name>
    <dbReference type="NCBI Taxonomy" id="34485"/>
    <lineage>
        <taxon>Eukaryota</taxon>
        <taxon>Fungi</taxon>
        <taxon>Fungi incertae sedis</taxon>
        <taxon>Zoopagomycota</taxon>
        <taxon>Entomophthoromycotina</taxon>
        <taxon>Entomophthoromycetes</taxon>
        <taxon>Entomophthorales</taxon>
        <taxon>Entomophthoraceae</taxon>
        <taxon>Entomophthora</taxon>
    </lineage>
</organism>
<protein>
    <submittedName>
        <fullName evidence="1">Uncharacterized protein</fullName>
    </submittedName>
</protein>
<dbReference type="EMBL" id="QTSX02005169">
    <property type="protein sequence ID" value="KAJ9060540.1"/>
    <property type="molecule type" value="Genomic_DNA"/>
</dbReference>
<name>A0ACC2SE07_9FUNG</name>
<accession>A0ACC2SE07</accession>
<reference evidence="1" key="1">
    <citation type="submission" date="2022-04" db="EMBL/GenBank/DDBJ databases">
        <title>Genome of the entomopathogenic fungus Entomophthora muscae.</title>
        <authorList>
            <person name="Elya C."/>
            <person name="Lovett B.R."/>
            <person name="Lee E."/>
            <person name="Macias A.M."/>
            <person name="Hajek A.E."/>
            <person name="De Bivort B.L."/>
            <person name="Kasson M.T."/>
            <person name="De Fine Licht H.H."/>
            <person name="Stajich J.E."/>
        </authorList>
    </citation>
    <scope>NUCLEOTIDE SEQUENCE</scope>
    <source>
        <strain evidence="1">Berkeley</strain>
    </source>
</reference>
<evidence type="ECO:0000313" key="1">
    <source>
        <dbReference type="EMBL" id="KAJ9060540.1"/>
    </source>
</evidence>
<proteinExistence type="predicted"/>
<sequence>MKISRRVLQDVVPWSQTQQVLCYPLYKPLSYCTGNHVFFRKFSAVEDLLYPVIVGVRWWRRHLVQIDVLSNKLHFSLDGAPGFFLLLPLGEDPPKLCLSLKALSETPSPFILPSMLVPYKGAFNITLSNVLPPFPP</sequence>
<gene>
    <name evidence="1" type="ORF">DSO57_1029727</name>
</gene>
<dbReference type="Proteomes" id="UP001165960">
    <property type="component" value="Unassembled WGS sequence"/>
</dbReference>
<evidence type="ECO:0000313" key="2">
    <source>
        <dbReference type="Proteomes" id="UP001165960"/>
    </source>
</evidence>
<comment type="caution">
    <text evidence="1">The sequence shown here is derived from an EMBL/GenBank/DDBJ whole genome shotgun (WGS) entry which is preliminary data.</text>
</comment>
<keyword evidence="2" id="KW-1185">Reference proteome</keyword>